<proteinExistence type="predicted"/>
<keyword evidence="2" id="KW-1185">Reference proteome</keyword>
<comment type="caution">
    <text evidence="1">The sequence shown here is derived from an EMBL/GenBank/DDBJ whole genome shotgun (WGS) entry which is preliminary data.</text>
</comment>
<dbReference type="AlphaFoldDB" id="A0A4C1SR30"/>
<organism evidence="1 2">
    <name type="scientific">Eumeta variegata</name>
    <name type="common">Bagworm moth</name>
    <name type="synonym">Eumeta japonica</name>
    <dbReference type="NCBI Taxonomy" id="151549"/>
    <lineage>
        <taxon>Eukaryota</taxon>
        <taxon>Metazoa</taxon>
        <taxon>Ecdysozoa</taxon>
        <taxon>Arthropoda</taxon>
        <taxon>Hexapoda</taxon>
        <taxon>Insecta</taxon>
        <taxon>Pterygota</taxon>
        <taxon>Neoptera</taxon>
        <taxon>Endopterygota</taxon>
        <taxon>Lepidoptera</taxon>
        <taxon>Glossata</taxon>
        <taxon>Ditrysia</taxon>
        <taxon>Tineoidea</taxon>
        <taxon>Psychidae</taxon>
        <taxon>Oiketicinae</taxon>
        <taxon>Eumeta</taxon>
    </lineage>
</organism>
<dbReference type="EMBL" id="BGZK01000014">
    <property type="protein sequence ID" value="GBP04592.1"/>
    <property type="molecule type" value="Genomic_DNA"/>
</dbReference>
<protein>
    <submittedName>
        <fullName evidence="1">Uncharacterized protein</fullName>
    </submittedName>
</protein>
<dbReference type="Proteomes" id="UP000299102">
    <property type="component" value="Unassembled WGS sequence"/>
</dbReference>
<name>A0A4C1SR30_EUMVA</name>
<reference evidence="1 2" key="1">
    <citation type="journal article" date="2019" name="Commun. Biol.">
        <title>The bagworm genome reveals a unique fibroin gene that provides high tensile strength.</title>
        <authorList>
            <person name="Kono N."/>
            <person name="Nakamura H."/>
            <person name="Ohtoshi R."/>
            <person name="Tomita M."/>
            <person name="Numata K."/>
            <person name="Arakawa K."/>
        </authorList>
    </citation>
    <scope>NUCLEOTIDE SEQUENCE [LARGE SCALE GENOMIC DNA]</scope>
</reference>
<sequence>MRSHLTYAAPSWPMFEEAAAQNSSIAKLDNSLLVTGICSGTLLTSEEVEEVSSSGQIMAECYSLVGRDRFLLLEAYGGLFLAASRHQCVLTQRKRGPPF</sequence>
<gene>
    <name evidence="1" type="ORF">EVAR_3937_1</name>
</gene>
<evidence type="ECO:0000313" key="2">
    <source>
        <dbReference type="Proteomes" id="UP000299102"/>
    </source>
</evidence>
<accession>A0A4C1SR30</accession>
<evidence type="ECO:0000313" key="1">
    <source>
        <dbReference type="EMBL" id="GBP04592.1"/>
    </source>
</evidence>